<organism evidence="2 3">
    <name type="scientific">Pseudomonas coleopterorum</name>
    <dbReference type="NCBI Taxonomy" id="1605838"/>
    <lineage>
        <taxon>Bacteria</taxon>
        <taxon>Pseudomonadati</taxon>
        <taxon>Pseudomonadota</taxon>
        <taxon>Gammaproteobacteria</taxon>
        <taxon>Pseudomonadales</taxon>
        <taxon>Pseudomonadaceae</taxon>
        <taxon>Pseudomonas</taxon>
    </lineage>
</organism>
<dbReference type="EMBL" id="CP134081">
    <property type="protein sequence ID" value="WNC08208.1"/>
    <property type="molecule type" value="Genomic_DNA"/>
</dbReference>
<sequence>MTKNTANGQYRLGTGPAKIALYGFVGNSRIRNMSICRGALSDTVVEPDHRLIRPHIAFADKTLREDLEGQSRGTAKAQKSYMKAATPIVPGTVQADHTASAVHVGGPAGSWQDEPIAHPYHPPLP</sequence>
<gene>
    <name evidence="2" type="ORF">RI108_12880</name>
</gene>
<evidence type="ECO:0000313" key="2">
    <source>
        <dbReference type="EMBL" id="WNC08208.1"/>
    </source>
</evidence>
<name>A0AAJ6LWG3_9PSED</name>
<protein>
    <submittedName>
        <fullName evidence="2">Uncharacterized protein</fullName>
    </submittedName>
</protein>
<evidence type="ECO:0000256" key="1">
    <source>
        <dbReference type="SAM" id="MobiDB-lite"/>
    </source>
</evidence>
<proteinExistence type="predicted"/>
<accession>A0AAJ6LWG3</accession>
<reference evidence="2" key="1">
    <citation type="submission" date="2023-09" db="EMBL/GenBank/DDBJ databases">
        <title>First report of Pseudomonas coleopterorum DJ13 causing leaf spot on Rhododendron pulchrum Sweet in China.</title>
        <authorList>
            <person name="Zhang Y."/>
        </authorList>
    </citation>
    <scope>NUCLEOTIDE SEQUENCE</scope>
    <source>
        <strain evidence="2">DJ13</strain>
    </source>
</reference>
<feature type="region of interest" description="Disordered" evidence="1">
    <location>
        <begin position="98"/>
        <end position="125"/>
    </location>
</feature>
<dbReference type="Proteomes" id="UP001258207">
    <property type="component" value="Chromosome"/>
</dbReference>
<dbReference type="AlphaFoldDB" id="A0AAJ6LWG3"/>
<dbReference type="RefSeq" id="WP_310791169.1">
    <property type="nucleotide sequence ID" value="NZ_CP134081.1"/>
</dbReference>
<evidence type="ECO:0000313" key="3">
    <source>
        <dbReference type="Proteomes" id="UP001258207"/>
    </source>
</evidence>